<dbReference type="Pfam" id="PF14375">
    <property type="entry name" value="Cys_rich_CWC"/>
    <property type="match status" value="1"/>
</dbReference>
<proteinExistence type="predicted"/>
<evidence type="ECO:0000313" key="1">
    <source>
        <dbReference type="EMBL" id="MBR0575934.1"/>
    </source>
</evidence>
<gene>
    <name evidence="1" type="ORF">KCG48_06225</name>
</gene>
<protein>
    <submittedName>
        <fullName evidence="1">Cysteine-rich CWC family protein</fullName>
    </submittedName>
</protein>
<dbReference type="AlphaFoldDB" id="A0A941CPY3"/>
<dbReference type="EMBL" id="JAGSCS010000006">
    <property type="protein sequence ID" value="MBR0575934.1"/>
    <property type="molecule type" value="Genomic_DNA"/>
</dbReference>
<sequence>MEKAICPICHEPNGCHRENGLNPDTCWCNTLIIDPKVFELVPPESLGKACICPACLAAFSRKIGQN</sequence>
<reference evidence="1" key="1">
    <citation type="submission" date="2021-04" db="EMBL/GenBank/DDBJ databases">
        <title>Proteiniclasticum sedimins sp. nov., an obligate anaerobic bacterium isolated from anaerobic sludge.</title>
        <authorList>
            <person name="Liu J."/>
        </authorList>
    </citation>
    <scope>NUCLEOTIDE SEQUENCE</scope>
    <source>
        <strain evidence="1">BAD-10</strain>
    </source>
</reference>
<keyword evidence="2" id="KW-1185">Reference proteome</keyword>
<accession>A0A941CPY3</accession>
<organism evidence="1 2">
    <name type="scientific">Proteiniclasticum sediminis</name>
    <dbReference type="NCBI Taxonomy" id="2804028"/>
    <lineage>
        <taxon>Bacteria</taxon>
        <taxon>Bacillati</taxon>
        <taxon>Bacillota</taxon>
        <taxon>Clostridia</taxon>
        <taxon>Eubacteriales</taxon>
        <taxon>Clostridiaceae</taxon>
        <taxon>Proteiniclasticum</taxon>
    </lineage>
</organism>
<name>A0A941CPY3_9CLOT</name>
<evidence type="ECO:0000313" key="2">
    <source>
        <dbReference type="Proteomes" id="UP000675379"/>
    </source>
</evidence>
<comment type="caution">
    <text evidence="1">The sequence shown here is derived from an EMBL/GenBank/DDBJ whole genome shotgun (WGS) entry which is preliminary data.</text>
</comment>
<dbReference type="RefSeq" id="WP_211800629.1">
    <property type="nucleotide sequence ID" value="NZ_JAGSCS010000006.1"/>
</dbReference>
<dbReference type="InterPro" id="IPR032720">
    <property type="entry name" value="Cys_rich_CWC"/>
</dbReference>
<dbReference type="Proteomes" id="UP000675379">
    <property type="component" value="Unassembled WGS sequence"/>
</dbReference>